<keyword evidence="1" id="KW-0812">Transmembrane</keyword>
<evidence type="ECO:0000313" key="3">
    <source>
        <dbReference type="Proteomes" id="UP000234206"/>
    </source>
</evidence>
<evidence type="ECO:0000313" key="2">
    <source>
        <dbReference type="EMBL" id="PKZ41577.1"/>
    </source>
</evidence>
<dbReference type="Proteomes" id="UP000234206">
    <property type="component" value="Unassembled WGS sequence"/>
</dbReference>
<keyword evidence="3" id="KW-1185">Reference proteome</keyword>
<gene>
    <name evidence="2" type="ORF">CYJ76_06755</name>
</gene>
<dbReference type="RefSeq" id="WP_101849627.1">
    <property type="nucleotide sequence ID" value="NZ_PKIZ01000011.1"/>
</dbReference>
<feature type="transmembrane region" description="Helical" evidence="1">
    <location>
        <begin position="70"/>
        <end position="92"/>
    </location>
</feature>
<name>A0A2I1PAD8_9MICO</name>
<proteinExistence type="predicted"/>
<feature type="transmembrane region" description="Helical" evidence="1">
    <location>
        <begin position="39"/>
        <end position="58"/>
    </location>
</feature>
<comment type="caution">
    <text evidence="2">The sequence shown here is derived from an EMBL/GenBank/DDBJ whole genome shotgun (WGS) entry which is preliminary data.</text>
</comment>
<reference evidence="2 3" key="1">
    <citation type="submission" date="2017-12" db="EMBL/GenBank/DDBJ databases">
        <title>Phylogenetic diversity of female urinary microbiome.</title>
        <authorList>
            <person name="Thomas-White K."/>
            <person name="Wolfe A.J."/>
        </authorList>
    </citation>
    <scope>NUCLEOTIDE SEQUENCE [LARGE SCALE GENOMIC DNA]</scope>
    <source>
        <strain evidence="2 3">UMB1298</strain>
    </source>
</reference>
<organism evidence="2 3">
    <name type="scientific">Kytococcus schroeteri</name>
    <dbReference type="NCBI Taxonomy" id="138300"/>
    <lineage>
        <taxon>Bacteria</taxon>
        <taxon>Bacillati</taxon>
        <taxon>Actinomycetota</taxon>
        <taxon>Actinomycetes</taxon>
        <taxon>Micrococcales</taxon>
        <taxon>Kytococcaceae</taxon>
        <taxon>Kytococcus</taxon>
    </lineage>
</organism>
<feature type="transmembrane region" description="Helical" evidence="1">
    <location>
        <begin position="112"/>
        <end position="129"/>
    </location>
</feature>
<keyword evidence="1" id="KW-1133">Transmembrane helix</keyword>
<accession>A0A2I1PAD8</accession>
<dbReference type="EMBL" id="PKIZ01000011">
    <property type="protein sequence ID" value="PKZ41577.1"/>
    <property type="molecule type" value="Genomic_DNA"/>
</dbReference>
<protein>
    <submittedName>
        <fullName evidence="2">Uncharacterized protein</fullName>
    </submittedName>
</protein>
<keyword evidence="1" id="KW-0472">Membrane</keyword>
<evidence type="ECO:0000256" key="1">
    <source>
        <dbReference type="SAM" id="Phobius"/>
    </source>
</evidence>
<sequence length="131" mass="13317">MNALATAVVLLALAALIAHGVSLVVGPGRADRRRELEELGVVPFVALWGFSALLLIVVRSLHGDAGLAHLLTTTGVWTSALGVAFALAGGAFAATRWLLGRGPDRPSWNMPVASISAGAAAALVGMSTLPL</sequence>
<dbReference type="AlphaFoldDB" id="A0A2I1PAD8"/>